<proteinExistence type="predicted"/>
<sequence length="94" mass="10754">MKSFEVYRNIRKRAMIWGLPVSLFALMIIAVVGSLLVIIFSFSLGAVICVFIFNCTLYIGLTRLTSNPQVFQVSRVFPETISSKRLSNFHYEQD</sequence>
<keyword evidence="1" id="KW-1133">Transmembrane helix</keyword>
<dbReference type="Proteomes" id="UP001261624">
    <property type="component" value="Unassembled WGS sequence"/>
</dbReference>
<reference evidence="2 3" key="1">
    <citation type="submission" date="2023-09" db="EMBL/GenBank/DDBJ databases">
        <authorList>
            <person name="Rey-Velasco X."/>
        </authorList>
    </citation>
    <scope>NUCLEOTIDE SEQUENCE [LARGE SCALE GENOMIC DNA]</scope>
    <source>
        <strain evidence="2 3">F188</strain>
    </source>
</reference>
<name>A0ABU3E6L0_9FLAO</name>
<evidence type="ECO:0000256" key="1">
    <source>
        <dbReference type="SAM" id="Phobius"/>
    </source>
</evidence>
<dbReference type="EMBL" id="JAVRHM010000028">
    <property type="protein sequence ID" value="MDT0691590.1"/>
    <property type="molecule type" value="Genomic_DNA"/>
</dbReference>
<organism evidence="2 3">
    <name type="scientific">Autumnicola patrickiae</name>
    <dbReference type="NCBI Taxonomy" id="3075591"/>
    <lineage>
        <taxon>Bacteria</taxon>
        <taxon>Pseudomonadati</taxon>
        <taxon>Bacteroidota</taxon>
        <taxon>Flavobacteriia</taxon>
        <taxon>Flavobacteriales</taxon>
        <taxon>Flavobacteriaceae</taxon>
        <taxon>Autumnicola</taxon>
    </lineage>
</organism>
<gene>
    <name evidence="2" type="ORF">RM549_17495</name>
</gene>
<keyword evidence="1" id="KW-0812">Transmembrane</keyword>
<keyword evidence="1" id="KW-0472">Membrane</keyword>
<keyword evidence="3" id="KW-1185">Reference proteome</keyword>
<protein>
    <submittedName>
        <fullName evidence="2">Uncharacterized protein</fullName>
    </submittedName>
</protein>
<feature type="transmembrane region" description="Helical" evidence="1">
    <location>
        <begin position="38"/>
        <end position="61"/>
    </location>
</feature>
<evidence type="ECO:0000313" key="2">
    <source>
        <dbReference type="EMBL" id="MDT0691590.1"/>
    </source>
</evidence>
<accession>A0ABU3E6L0</accession>
<dbReference type="RefSeq" id="WP_311687185.1">
    <property type="nucleotide sequence ID" value="NZ_JAVRHM010000028.1"/>
</dbReference>
<comment type="caution">
    <text evidence="2">The sequence shown here is derived from an EMBL/GenBank/DDBJ whole genome shotgun (WGS) entry which is preliminary data.</text>
</comment>
<feature type="transmembrane region" description="Helical" evidence="1">
    <location>
        <begin position="14"/>
        <end position="32"/>
    </location>
</feature>
<evidence type="ECO:0000313" key="3">
    <source>
        <dbReference type="Proteomes" id="UP001261624"/>
    </source>
</evidence>